<reference evidence="1" key="1">
    <citation type="submission" date="2019-10" db="EMBL/GenBank/DDBJ databases">
        <authorList>
            <person name="Zhang R."/>
            <person name="Pan Y."/>
            <person name="Wang J."/>
            <person name="Ma R."/>
            <person name="Yu S."/>
        </authorList>
    </citation>
    <scope>NUCLEOTIDE SEQUENCE</scope>
    <source>
        <strain evidence="1">LA-IB0</strain>
        <tissue evidence="1">Leaf</tissue>
    </source>
</reference>
<gene>
    <name evidence="1" type="ORF">BUALT_Bualt11G0097000</name>
</gene>
<proteinExistence type="predicted"/>
<organism evidence="1 2">
    <name type="scientific">Buddleja alternifolia</name>
    <dbReference type="NCBI Taxonomy" id="168488"/>
    <lineage>
        <taxon>Eukaryota</taxon>
        <taxon>Viridiplantae</taxon>
        <taxon>Streptophyta</taxon>
        <taxon>Embryophyta</taxon>
        <taxon>Tracheophyta</taxon>
        <taxon>Spermatophyta</taxon>
        <taxon>Magnoliopsida</taxon>
        <taxon>eudicotyledons</taxon>
        <taxon>Gunneridae</taxon>
        <taxon>Pentapetalae</taxon>
        <taxon>asterids</taxon>
        <taxon>lamiids</taxon>
        <taxon>Lamiales</taxon>
        <taxon>Scrophulariaceae</taxon>
        <taxon>Buddlejeae</taxon>
        <taxon>Buddleja</taxon>
    </lineage>
</organism>
<keyword evidence="2" id="KW-1185">Reference proteome</keyword>
<dbReference type="Proteomes" id="UP000826271">
    <property type="component" value="Unassembled WGS sequence"/>
</dbReference>
<dbReference type="AlphaFoldDB" id="A0AAV6X072"/>
<comment type="caution">
    <text evidence="1">The sequence shown here is derived from an EMBL/GenBank/DDBJ whole genome shotgun (WGS) entry which is preliminary data.</text>
</comment>
<dbReference type="EMBL" id="WHWC01000011">
    <property type="protein sequence ID" value="KAG8374112.1"/>
    <property type="molecule type" value="Genomic_DNA"/>
</dbReference>
<accession>A0AAV6X072</accession>
<name>A0AAV6X072_9LAMI</name>
<protein>
    <submittedName>
        <fullName evidence="1">Uncharacterized protein</fullName>
    </submittedName>
</protein>
<evidence type="ECO:0000313" key="1">
    <source>
        <dbReference type="EMBL" id="KAG8374112.1"/>
    </source>
</evidence>
<evidence type="ECO:0000313" key="2">
    <source>
        <dbReference type="Proteomes" id="UP000826271"/>
    </source>
</evidence>
<sequence>MGSDVSPILSTMTGIIPDESHDWSGLDPFKSIWVEAPEDHTAFLQRPKNGVWVETEVLGGLAFFANFLCSHVRTDLPGQMRNSIYFPKVRFFGKRCVSYSFDNDNISP</sequence>